<feature type="transmembrane region" description="Helical" evidence="6">
    <location>
        <begin position="315"/>
        <end position="334"/>
    </location>
</feature>
<evidence type="ECO:0000313" key="8">
    <source>
        <dbReference type="Proteomes" id="UP001595445"/>
    </source>
</evidence>
<evidence type="ECO:0000256" key="1">
    <source>
        <dbReference type="ARBA" id="ARBA00004651"/>
    </source>
</evidence>
<dbReference type="PANTHER" id="PTHR30482:SF4">
    <property type="entry name" value="SLR1201 PROTEIN"/>
    <property type="match status" value="1"/>
</dbReference>
<proteinExistence type="predicted"/>
<feature type="transmembrane region" description="Helical" evidence="6">
    <location>
        <begin position="288"/>
        <end position="308"/>
    </location>
</feature>
<comment type="caution">
    <text evidence="7">The sequence shown here is derived from an EMBL/GenBank/DDBJ whole genome shotgun (WGS) entry which is preliminary data.</text>
</comment>
<feature type="transmembrane region" description="Helical" evidence="6">
    <location>
        <begin position="102"/>
        <end position="120"/>
    </location>
</feature>
<feature type="transmembrane region" description="Helical" evidence="6">
    <location>
        <begin position="46"/>
        <end position="64"/>
    </location>
</feature>
<evidence type="ECO:0000256" key="6">
    <source>
        <dbReference type="SAM" id="Phobius"/>
    </source>
</evidence>
<keyword evidence="4 6" id="KW-1133">Transmembrane helix</keyword>
<sequence length="376" mass="40070">MRGTKMKPGLSGHPSLVDVAPMARQSALKLWLSRLEGPQTMGRGRGFWTGFALVVLAAAAYPQFADGWTVGNTAYFLVWTFMALGLSVIWGYAGALSFGQTAFFGLAGYAYGVLTINFGAAYGFTLIALVLSVGVAALLALVLGYFMFYGRVTGVFIGIVTLAVTLVFQAFMAQTAGPEWAIGKARLNGFNGMSGMPPLTIPWPGGEIMLYADVALYYVLLGLVVLVYLGLRMLLNAPFGNVLVAIRENPDRAEMLGYEVRRYQLLAFILGGALAGLSGVLYTAWGQYITPSSMSITAAALPVIWVAFGGRKDITATLIGTLIVIAVYQSLTIYGSQYAIVVMGTVLVLTVLFAPEGIVLSAAKRVSRLFGKGRGK</sequence>
<keyword evidence="2" id="KW-1003">Cell membrane</keyword>
<keyword evidence="5 6" id="KW-0472">Membrane</keyword>
<feature type="transmembrane region" description="Helical" evidence="6">
    <location>
        <begin position="76"/>
        <end position="95"/>
    </location>
</feature>
<dbReference type="Proteomes" id="UP001595445">
    <property type="component" value="Unassembled WGS sequence"/>
</dbReference>
<protein>
    <submittedName>
        <fullName evidence="7">ABC transporter permease</fullName>
    </submittedName>
</protein>
<keyword evidence="8" id="KW-1185">Reference proteome</keyword>
<dbReference type="InterPro" id="IPR043428">
    <property type="entry name" value="LivM-like"/>
</dbReference>
<dbReference type="PANTHER" id="PTHR30482">
    <property type="entry name" value="HIGH-AFFINITY BRANCHED-CHAIN AMINO ACID TRANSPORT SYSTEM PERMEASE"/>
    <property type="match status" value="1"/>
</dbReference>
<evidence type="ECO:0000256" key="3">
    <source>
        <dbReference type="ARBA" id="ARBA00022692"/>
    </source>
</evidence>
<dbReference type="CDD" id="cd06581">
    <property type="entry name" value="TM_PBP1_LivM_like"/>
    <property type="match status" value="1"/>
</dbReference>
<evidence type="ECO:0000313" key="7">
    <source>
        <dbReference type="EMBL" id="MFC3086607.1"/>
    </source>
</evidence>
<dbReference type="EMBL" id="JBHRSM010000019">
    <property type="protein sequence ID" value="MFC3086607.1"/>
    <property type="molecule type" value="Genomic_DNA"/>
</dbReference>
<organism evidence="7 8">
    <name type="scientific">Tabrizicola soli</name>
    <dbReference type="NCBI Taxonomy" id="2185115"/>
    <lineage>
        <taxon>Bacteria</taxon>
        <taxon>Pseudomonadati</taxon>
        <taxon>Pseudomonadota</taxon>
        <taxon>Alphaproteobacteria</taxon>
        <taxon>Rhodobacterales</taxon>
        <taxon>Paracoccaceae</taxon>
        <taxon>Tabrizicola</taxon>
    </lineage>
</organism>
<dbReference type="InterPro" id="IPR001851">
    <property type="entry name" value="ABC_transp_permease"/>
</dbReference>
<feature type="transmembrane region" description="Helical" evidence="6">
    <location>
        <begin position="265"/>
        <end position="282"/>
    </location>
</feature>
<reference evidence="8" key="1">
    <citation type="journal article" date="2019" name="Int. J. Syst. Evol. Microbiol.">
        <title>The Global Catalogue of Microorganisms (GCM) 10K type strain sequencing project: providing services to taxonomists for standard genome sequencing and annotation.</title>
        <authorList>
            <consortium name="The Broad Institute Genomics Platform"/>
            <consortium name="The Broad Institute Genome Sequencing Center for Infectious Disease"/>
            <person name="Wu L."/>
            <person name="Ma J."/>
        </authorList>
    </citation>
    <scope>NUCLEOTIDE SEQUENCE [LARGE SCALE GENOMIC DNA]</scope>
    <source>
        <strain evidence="8">KCTC 62102</strain>
    </source>
</reference>
<feature type="transmembrane region" description="Helical" evidence="6">
    <location>
        <begin position="126"/>
        <end position="148"/>
    </location>
</feature>
<name>A0ABV7DVY3_9RHOB</name>
<gene>
    <name evidence="7" type="ORF">ACFOD6_11170</name>
</gene>
<feature type="transmembrane region" description="Helical" evidence="6">
    <location>
        <begin position="208"/>
        <end position="231"/>
    </location>
</feature>
<dbReference type="RefSeq" id="WP_242070224.1">
    <property type="nucleotide sequence ID" value="NZ_JAEACP010000015.1"/>
</dbReference>
<feature type="transmembrane region" description="Helical" evidence="6">
    <location>
        <begin position="155"/>
        <end position="173"/>
    </location>
</feature>
<feature type="transmembrane region" description="Helical" evidence="6">
    <location>
        <begin position="340"/>
        <end position="363"/>
    </location>
</feature>
<evidence type="ECO:0000256" key="5">
    <source>
        <dbReference type="ARBA" id="ARBA00023136"/>
    </source>
</evidence>
<evidence type="ECO:0000256" key="4">
    <source>
        <dbReference type="ARBA" id="ARBA00022989"/>
    </source>
</evidence>
<accession>A0ABV7DVY3</accession>
<keyword evidence="3 6" id="KW-0812">Transmembrane</keyword>
<comment type="subcellular location">
    <subcellularLocation>
        <location evidence="1">Cell membrane</location>
        <topology evidence="1">Multi-pass membrane protein</topology>
    </subcellularLocation>
</comment>
<evidence type="ECO:0000256" key="2">
    <source>
        <dbReference type="ARBA" id="ARBA00022475"/>
    </source>
</evidence>
<dbReference type="Pfam" id="PF02653">
    <property type="entry name" value="BPD_transp_2"/>
    <property type="match status" value="1"/>
</dbReference>